<dbReference type="CDD" id="cd16620">
    <property type="entry name" value="vRING-HC-C4C4_RBBP6"/>
    <property type="match status" value="1"/>
</dbReference>
<dbReference type="GeneTree" id="ENSGT00940000159365"/>
<evidence type="ECO:0000256" key="3">
    <source>
        <dbReference type="ARBA" id="ARBA00022833"/>
    </source>
</evidence>
<evidence type="ECO:0000259" key="6">
    <source>
        <dbReference type="PROSITE" id="PS50158"/>
    </source>
</evidence>
<organism evidence="7 8">
    <name type="scientific">Anabas testudineus</name>
    <name type="common">Climbing perch</name>
    <name type="synonym">Anthias testudineus</name>
    <dbReference type="NCBI Taxonomy" id="64144"/>
    <lineage>
        <taxon>Eukaryota</taxon>
        <taxon>Metazoa</taxon>
        <taxon>Chordata</taxon>
        <taxon>Craniata</taxon>
        <taxon>Vertebrata</taxon>
        <taxon>Euteleostomi</taxon>
        <taxon>Actinopterygii</taxon>
        <taxon>Neopterygii</taxon>
        <taxon>Teleostei</taxon>
        <taxon>Neoteleostei</taxon>
        <taxon>Acanthomorphata</taxon>
        <taxon>Anabantaria</taxon>
        <taxon>Anabantiformes</taxon>
        <taxon>Anabantoidei</taxon>
        <taxon>Anabantidae</taxon>
        <taxon>Anabas</taxon>
    </lineage>
</organism>
<dbReference type="OrthoDB" id="106784at2759"/>
<evidence type="ECO:0000313" key="7">
    <source>
        <dbReference type="Ensembl" id="ENSATEP00000005025.1"/>
    </source>
</evidence>
<dbReference type="GO" id="GO:0006511">
    <property type="term" value="P:ubiquitin-dependent protein catabolic process"/>
    <property type="evidence" value="ECO:0007669"/>
    <property type="project" value="TreeGrafter"/>
</dbReference>
<dbReference type="SUPFAM" id="SSF57756">
    <property type="entry name" value="Retrovirus zinc finger-like domains"/>
    <property type="match status" value="1"/>
</dbReference>
<reference evidence="7" key="1">
    <citation type="submission" date="2021-04" db="EMBL/GenBank/DDBJ databases">
        <authorList>
            <consortium name="Wellcome Sanger Institute Data Sharing"/>
        </authorList>
    </citation>
    <scope>NUCLEOTIDE SEQUENCE [LARGE SCALE GENOMIC DNA]</scope>
</reference>
<dbReference type="GO" id="GO:0005634">
    <property type="term" value="C:nucleus"/>
    <property type="evidence" value="ECO:0007669"/>
    <property type="project" value="TreeGrafter"/>
</dbReference>
<keyword evidence="2 4" id="KW-0863">Zinc-finger</keyword>
<dbReference type="InterPro" id="IPR001878">
    <property type="entry name" value="Znf_CCHC"/>
</dbReference>
<evidence type="ECO:0000256" key="2">
    <source>
        <dbReference type="ARBA" id="ARBA00022771"/>
    </source>
</evidence>
<keyword evidence="3" id="KW-0862">Zinc</keyword>
<dbReference type="GO" id="GO:0006397">
    <property type="term" value="P:mRNA processing"/>
    <property type="evidence" value="ECO:0007669"/>
    <property type="project" value="InterPro"/>
</dbReference>
<dbReference type="Pfam" id="PF13923">
    <property type="entry name" value="zf-C3HC4_2"/>
    <property type="match status" value="1"/>
</dbReference>
<dbReference type="PROSITE" id="PS50158">
    <property type="entry name" value="ZF_CCHC"/>
    <property type="match status" value="1"/>
</dbReference>
<dbReference type="GO" id="GO:0016567">
    <property type="term" value="P:protein ubiquitination"/>
    <property type="evidence" value="ECO:0007669"/>
    <property type="project" value="InterPro"/>
</dbReference>
<reference evidence="7" key="3">
    <citation type="submission" date="2025-09" db="UniProtKB">
        <authorList>
            <consortium name="Ensembl"/>
        </authorList>
    </citation>
    <scope>IDENTIFICATION</scope>
</reference>
<dbReference type="SMART" id="SM00184">
    <property type="entry name" value="RING"/>
    <property type="match status" value="1"/>
</dbReference>
<evidence type="ECO:0000313" key="8">
    <source>
        <dbReference type="Proteomes" id="UP000265040"/>
    </source>
</evidence>
<evidence type="ECO:0008006" key="9">
    <source>
        <dbReference type="Google" id="ProtNLM"/>
    </source>
</evidence>
<dbReference type="Gene3D" id="4.10.60.10">
    <property type="entry name" value="Zinc finger, CCHC-type"/>
    <property type="match status" value="1"/>
</dbReference>
<reference evidence="7" key="2">
    <citation type="submission" date="2025-08" db="UniProtKB">
        <authorList>
            <consortium name="Ensembl"/>
        </authorList>
    </citation>
    <scope>IDENTIFICATION</scope>
</reference>
<dbReference type="PANTHER" id="PTHR15439">
    <property type="entry name" value="RETINOBLASTOMA-BINDING PROTEIN 6"/>
    <property type="match status" value="1"/>
</dbReference>
<dbReference type="PANTHER" id="PTHR15439:SF0">
    <property type="entry name" value="CELL DIVISION CYCLE AND APOPTOSIS REGULATOR PROTEIN 1-RELATED"/>
    <property type="match status" value="1"/>
</dbReference>
<dbReference type="Proteomes" id="UP000265040">
    <property type="component" value="Chromosome 8"/>
</dbReference>
<proteinExistence type="predicted"/>
<evidence type="ECO:0000256" key="1">
    <source>
        <dbReference type="ARBA" id="ARBA00022723"/>
    </source>
</evidence>
<evidence type="ECO:0000256" key="4">
    <source>
        <dbReference type="PROSITE-ProRule" id="PRU00047"/>
    </source>
</evidence>
<dbReference type="AlphaFoldDB" id="A0A3Q1HCF6"/>
<dbReference type="Pfam" id="PF13696">
    <property type="entry name" value="zf-CCHC_2"/>
    <property type="match status" value="1"/>
</dbReference>
<evidence type="ECO:0000259" key="5">
    <source>
        <dbReference type="PROSITE" id="PS50089"/>
    </source>
</evidence>
<dbReference type="STRING" id="64144.ENSATEP00000005025"/>
<name>A0A3Q1HCF6_ANATE</name>
<dbReference type="GO" id="GO:0008270">
    <property type="term" value="F:zinc ion binding"/>
    <property type="evidence" value="ECO:0007669"/>
    <property type="project" value="UniProtKB-KW"/>
</dbReference>
<dbReference type="InterPro" id="IPR025829">
    <property type="entry name" value="Zn_knuckle_CX2CX3GHX4C"/>
</dbReference>
<dbReference type="Gene3D" id="3.30.40.10">
    <property type="entry name" value="Zinc/RING finger domain, C3HC4 (zinc finger)"/>
    <property type="match status" value="1"/>
</dbReference>
<dbReference type="GO" id="GO:0003676">
    <property type="term" value="F:nucleic acid binding"/>
    <property type="evidence" value="ECO:0007669"/>
    <property type="project" value="InterPro"/>
</dbReference>
<keyword evidence="1" id="KW-0479">Metal-binding</keyword>
<dbReference type="InterPro" id="IPR013083">
    <property type="entry name" value="Znf_RING/FYVE/PHD"/>
</dbReference>
<dbReference type="GO" id="GO:0061630">
    <property type="term" value="F:ubiquitin protein ligase activity"/>
    <property type="evidence" value="ECO:0007669"/>
    <property type="project" value="InterPro"/>
</dbReference>
<dbReference type="InParanoid" id="A0A3Q1HCF6"/>
<dbReference type="PROSITE" id="PS50089">
    <property type="entry name" value="ZF_RING_2"/>
    <property type="match status" value="1"/>
</dbReference>
<dbReference type="SMART" id="SM00343">
    <property type="entry name" value="ZnF_C2HC"/>
    <property type="match status" value="1"/>
</dbReference>
<keyword evidence="8" id="KW-1185">Reference proteome</keyword>
<feature type="domain" description="CCHC-type" evidence="6">
    <location>
        <begin position="64"/>
        <end position="78"/>
    </location>
</feature>
<feature type="domain" description="RING-type" evidence="5">
    <location>
        <begin position="162"/>
        <end position="202"/>
    </location>
</feature>
<accession>A0A3Q1HCF6</accession>
<dbReference type="SUPFAM" id="SSF57850">
    <property type="entry name" value="RING/U-box"/>
    <property type="match status" value="1"/>
</dbReference>
<dbReference type="InterPro" id="IPR001841">
    <property type="entry name" value="Znf_RING"/>
</dbReference>
<dbReference type="OMA" id="SVVIPCC"/>
<dbReference type="InterPro" id="IPR036875">
    <property type="entry name" value="Znf_CCHC_sf"/>
</dbReference>
<dbReference type="InterPro" id="IPR033489">
    <property type="entry name" value="RBBP6"/>
</dbReference>
<sequence length="222" mass="24673">MICLPDINMFIAQIHPCVYMQMTNLAEADVSEEDKIKVMLNQSTYDSMNYNKKFGSVLPANYTCYRCGNTGHHIRNCPTSGDKNFEAPLRIKKSTGIPRSFMVEVDDPNIKGAMLTNSGRYAIPAIDAEAYAIGKKEKPPFIPQEKLKSEPEEDPAPDELLCLICHDLLSDAVVIPCCGNSYCDDCIRTTLLDSEEHVCPTCGQSDVSPDTLIANKFLRQVN</sequence>
<dbReference type="Ensembl" id="ENSATET00000005108.2">
    <property type="protein sequence ID" value="ENSATEP00000005025.1"/>
    <property type="gene ID" value="ENSATEG00000003539.2"/>
</dbReference>
<protein>
    <recommendedName>
        <fullName evidence="9">Retinoblastoma binding protein 6</fullName>
    </recommendedName>
</protein>